<evidence type="ECO:0000313" key="4">
    <source>
        <dbReference type="Proteomes" id="UP000642673"/>
    </source>
</evidence>
<dbReference type="Proteomes" id="UP000642673">
    <property type="component" value="Unassembled WGS sequence"/>
</dbReference>
<proteinExistence type="predicted"/>
<sequence>MHRHTRRTVITTLLASSFALSGAVALAPSAGAAVPTASCTVTPNASGTSVTIKGEGFTAPRNLNDGESTVPLSVDANGNFQVTRFQKNVDYTVLAVKEDQNFTFVNCKVVKAGDTSGNATGNNAKDAKRGAGDGYRAGRSAAQKSCDVKATPNKNQQHSDAYWKAWQTGADAAFNRYC</sequence>
<dbReference type="PROSITE" id="PS51318">
    <property type="entry name" value="TAT"/>
    <property type="match status" value="1"/>
</dbReference>
<evidence type="ECO:0000256" key="1">
    <source>
        <dbReference type="SAM" id="MobiDB-lite"/>
    </source>
</evidence>
<gene>
    <name evidence="3" type="ORF">GCM10010347_22660</name>
</gene>
<comment type="caution">
    <text evidence="3">The sequence shown here is derived from an EMBL/GenBank/DDBJ whole genome shotgun (WGS) entry which is preliminary data.</text>
</comment>
<keyword evidence="4" id="KW-1185">Reference proteome</keyword>
<feature type="signal peptide" evidence="2">
    <location>
        <begin position="1"/>
        <end position="32"/>
    </location>
</feature>
<dbReference type="EMBL" id="BMVP01000003">
    <property type="protein sequence ID" value="GHB52240.1"/>
    <property type="molecule type" value="Genomic_DNA"/>
</dbReference>
<protein>
    <recommendedName>
        <fullName evidence="5">Secreted protein</fullName>
    </recommendedName>
</protein>
<dbReference type="RefSeq" id="WP_190183922.1">
    <property type="nucleotide sequence ID" value="NZ_BMVP01000003.1"/>
</dbReference>
<feature type="region of interest" description="Disordered" evidence="1">
    <location>
        <begin position="117"/>
        <end position="136"/>
    </location>
</feature>
<evidence type="ECO:0008006" key="5">
    <source>
        <dbReference type="Google" id="ProtNLM"/>
    </source>
</evidence>
<evidence type="ECO:0000256" key="2">
    <source>
        <dbReference type="SAM" id="SignalP"/>
    </source>
</evidence>
<feature type="chain" id="PRO_5047285437" description="Secreted protein" evidence="2">
    <location>
        <begin position="33"/>
        <end position="178"/>
    </location>
</feature>
<organism evidence="3 4">
    <name type="scientific">Streptomyces cirratus</name>
    <dbReference type="NCBI Taxonomy" id="68187"/>
    <lineage>
        <taxon>Bacteria</taxon>
        <taxon>Bacillati</taxon>
        <taxon>Actinomycetota</taxon>
        <taxon>Actinomycetes</taxon>
        <taxon>Kitasatosporales</taxon>
        <taxon>Streptomycetaceae</taxon>
        <taxon>Streptomyces</taxon>
    </lineage>
</organism>
<keyword evidence="2" id="KW-0732">Signal</keyword>
<reference evidence="4" key="1">
    <citation type="journal article" date="2019" name="Int. J. Syst. Evol. Microbiol.">
        <title>The Global Catalogue of Microorganisms (GCM) 10K type strain sequencing project: providing services to taxonomists for standard genome sequencing and annotation.</title>
        <authorList>
            <consortium name="The Broad Institute Genomics Platform"/>
            <consortium name="The Broad Institute Genome Sequencing Center for Infectious Disease"/>
            <person name="Wu L."/>
            <person name="Ma J."/>
        </authorList>
    </citation>
    <scope>NUCLEOTIDE SEQUENCE [LARGE SCALE GENOMIC DNA]</scope>
    <source>
        <strain evidence="4">JCM 4738</strain>
    </source>
</reference>
<evidence type="ECO:0000313" key="3">
    <source>
        <dbReference type="EMBL" id="GHB52240.1"/>
    </source>
</evidence>
<name>A0ABQ3EQJ0_9ACTN</name>
<accession>A0ABQ3EQJ0</accession>
<dbReference type="InterPro" id="IPR006311">
    <property type="entry name" value="TAT_signal"/>
</dbReference>